<dbReference type="SUPFAM" id="SSF81383">
    <property type="entry name" value="F-box domain"/>
    <property type="match status" value="1"/>
</dbReference>
<dbReference type="InterPro" id="IPR050796">
    <property type="entry name" value="SCF_F-box_component"/>
</dbReference>
<reference evidence="2" key="1">
    <citation type="submission" date="2014-07" db="EMBL/GenBank/DDBJ databases">
        <title>Identification of a novel salt tolerance gene in wild soybean by whole-genome sequencing.</title>
        <authorList>
            <person name="Lam H.-M."/>
            <person name="Qi X."/>
            <person name="Li M.-W."/>
            <person name="Liu X."/>
            <person name="Xie M."/>
            <person name="Ni M."/>
            <person name="Xu X."/>
        </authorList>
    </citation>
    <scope>NUCLEOTIDE SEQUENCE [LARGE SCALE GENOMIC DNA]</scope>
    <source>
        <tissue evidence="2">Root</tissue>
    </source>
</reference>
<dbReference type="CDD" id="cd22157">
    <property type="entry name" value="F-box_AtFBW1-like"/>
    <property type="match status" value="1"/>
</dbReference>
<name>A0A0B2SJ54_GLYSO</name>
<evidence type="ECO:0000313" key="6">
    <source>
        <dbReference type="EMBL" id="RZB98745.1"/>
    </source>
</evidence>
<organism evidence="2">
    <name type="scientific">Glycine soja</name>
    <name type="common">Wild soybean</name>
    <dbReference type="NCBI Taxonomy" id="3848"/>
    <lineage>
        <taxon>Eukaryota</taxon>
        <taxon>Viridiplantae</taxon>
        <taxon>Streptophyta</taxon>
        <taxon>Embryophyta</taxon>
        <taxon>Tracheophyta</taxon>
        <taxon>Spermatophyta</taxon>
        <taxon>Magnoliopsida</taxon>
        <taxon>eudicotyledons</taxon>
        <taxon>Gunneridae</taxon>
        <taxon>Pentapetalae</taxon>
        <taxon>rosids</taxon>
        <taxon>fabids</taxon>
        <taxon>Fabales</taxon>
        <taxon>Fabaceae</taxon>
        <taxon>Papilionoideae</taxon>
        <taxon>50 kb inversion clade</taxon>
        <taxon>NPAAA clade</taxon>
        <taxon>indigoferoid/millettioid clade</taxon>
        <taxon>Phaseoleae</taxon>
        <taxon>Glycine</taxon>
        <taxon>Glycine subgen. Soja</taxon>
    </lineage>
</organism>
<proteinExistence type="predicted"/>
<dbReference type="InterPro" id="IPR006527">
    <property type="entry name" value="F-box-assoc_dom_typ1"/>
</dbReference>
<dbReference type="EMBL" id="KN642659">
    <property type="protein sequence ID" value="KHN45105.1"/>
    <property type="molecule type" value="Genomic_DNA"/>
</dbReference>
<dbReference type="Gene3D" id="1.20.1280.50">
    <property type="match status" value="1"/>
</dbReference>
<dbReference type="Gramene" id="XM_028389269.1">
    <property type="protein sequence ID" value="XP_028245070.1"/>
    <property type="gene ID" value="LOC114422752"/>
</dbReference>
<dbReference type="InterPro" id="IPR001810">
    <property type="entry name" value="F-box_dom"/>
</dbReference>
<dbReference type="InterPro" id="IPR017451">
    <property type="entry name" value="F-box-assoc_interact_dom"/>
</dbReference>
<dbReference type="EMBL" id="QZWG01000008">
    <property type="protein sequence ID" value="RZB98744.1"/>
    <property type="molecule type" value="Genomic_DNA"/>
</dbReference>
<evidence type="ECO:0000313" key="3">
    <source>
        <dbReference type="EMBL" id="RZB98742.1"/>
    </source>
</evidence>
<dbReference type="AlphaFoldDB" id="A0A0B2SJ54"/>
<dbReference type="Proteomes" id="UP000053555">
    <property type="component" value="Unassembled WGS sequence"/>
</dbReference>
<dbReference type="SMART" id="SM00256">
    <property type="entry name" value="FBOX"/>
    <property type="match status" value="1"/>
</dbReference>
<dbReference type="Pfam" id="PF07734">
    <property type="entry name" value="FBA_1"/>
    <property type="match status" value="1"/>
</dbReference>
<evidence type="ECO:0000313" key="4">
    <source>
        <dbReference type="EMBL" id="RZB98743.1"/>
    </source>
</evidence>
<feature type="domain" description="F-box" evidence="1">
    <location>
        <begin position="10"/>
        <end position="50"/>
    </location>
</feature>
<dbReference type="Proteomes" id="UP000289340">
    <property type="component" value="Chromosome 8"/>
</dbReference>
<dbReference type="EMBL" id="QZWG01000008">
    <property type="protein sequence ID" value="RZB98742.1"/>
    <property type="molecule type" value="Genomic_DNA"/>
</dbReference>
<gene>
    <name evidence="3" type="ORF">D0Y65_021570</name>
    <name evidence="2" type="ORF">glysoja_041711</name>
</gene>
<dbReference type="Gramene" id="XM_028389268.1">
    <property type="protein sequence ID" value="XP_028245069.1"/>
    <property type="gene ID" value="LOC114422752"/>
</dbReference>
<sequence>MEKHTLSVTLPLELIREILLRSPVRSVLRFKCVCKSWLSLISDPQFSISHFDLAASPTHRLILRSNYYDNFNYIESIDIESLIKTCRQHIVYFPSPPRDHHDDGEYYDVHNQPQILGSCRGLVLLHYWGSSEELILWNPSLGVHKRFPKTYFPYGIHDEYVYGFGFDASTDDYGLILIEFPEFSFGETAVFLFSFKTGSWKRDILVSASYNDLDDIFSVGDEFKAGSLLNGVLHWLVFSKERKVPVIIAFDLIQRSFSEIPLFNHLTTENYHVCRLRVVGGCLCLMVLGCEAAEIWVMKEYKMQSSWTKSTVIPTFDFYPICAAEDGGIFGSNCEGLVKHDDNGELFDYHISAEGQRLYCANPAMYQESLLSLPCANRNETREDDQH</sequence>
<evidence type="ECO:0000313" key="7">
    <source>
        <dbReference type="Proteomes" id="UP000289340"/>
    </source>
</evidence>
<accession>A0A0B2SJ54</accession>
<dbReference type="PANTHER" id="PTHR31672">
    <property type="entry name" value="BNACNNG10540D PROTEIN"/>
    <property type="match status" value="1"/>
</dbReference>
<keyword evidence="7" id="KW-1185">Reference proteome</keyword>
<evidence type="ECO:0000259" key="1">
    <source>
        <dbReference type="SMART" id="SM00256"/>
    </source>
</evidence>
<dbReference type="EMBL" id="QZWG01000008">
    <property type="protein sequence ID" value="RZB98743.1"/>
    <property type="molecule type" value="Genomic_DNA"/>
</dbReference>
<evidence type="ECO:0000313" key="5">
    <source>
        <dbReference type="EMBL" id="RZB98744.1"/>
    </source>
</evidence>
<dbReference type="Pfam" id="PF00646">
    <property type="entry name" value="F-box"/>
    <property type="match status" value="1"/>
</dbReference>
<dbReference type="InterPro" id="IPR036047">
    <property type="entry name" value="F-box-like_dom_sf"/>
</dbReference>
<evidence type="ECO:0000313" key="2">
    <source>
        <dbReference type="EMBL" id="KHN45105.1"/>
    </source>
</evidence>
<protein>
    <submittedName>
        <fullName evidence="2 3">F-box/kelch-repeat protein</fullName>
    </submittedName>
    <submittedName>
        <fullName evidence="4">F-box/kelch-repeat protein isoform B</fullName>
    </submittedName>
    <submittedName>
        <fullName evidence="5">F-box/kelch-repeat protein isoform C</fullName>
    </submittedName>
    <submittedName>
        <fullName evidence="6">F-box/kelch-repeat protein isoform D</fullName>
    </submittedName>
</protein>
<dbReference type="Gramene" id="XM_028389267.1">
    <property type="protein sequence ID" value="XP_028245068.1"/>
    <property type="gene ID" value="LOC114422752"/>
</dbReference>
<dbReference type="EMBL" id="QZWG01000008">
    <property type="protein sequence ID" value="RZB98745.1"/>
    <property type="molecule type" value="Genomic_DNA"/>
</dbReference>
<dbReference type="NCBIfam" id="TIGR01640">
    <property type="entry name" value="F_box_assoc_1"/>
    <property type="match status" value="1"/>
</dbReference>
<dbReference type="PANTHER" id="PTHR31672:SF13">
    <property type="entry name" value="F-BOX PROTEIN CPR30-LIKE"/>
    <property type="match status" value="1"/>
</dbReference>
<reference evidence="3 7" key="2">
    <citation type="submission" date="2018-09" db="EMBL/GenBank/DDBJ databases">
        <title>A high-quality reference genome of wild soybean provides a powerful tool to mine soybean genomes.</title>
        <authorList>
            <person name="Xie M."/>
            <person name="Chung C.Y.L."/>
            <person name="Li M.-W."/>
            <person name="Wong F.-L."/>
            <person name="Chan T.-F."/>
            <person name="Lam H.-M."/>
        </authorList>
    </citation>
    <scope>NUCLEOTIDE SEQUENCE [LARGE SCALE GENOMIC DNA]</scope>
    <source>
        <strain evidence="7">cv. W05</strain>
        <tissue evidence="3">Hypocotyl of etiolated seedlings</tissue>
    </source>
</reference>